<reference evidence="1 2" key="1">
    <citation type="submission" date="2019-01" db="EMBL/GenBank/DDBJ databases">
        <authorList>
            <person name="Chen W.-M."/>
        </authorList>
    </citation>
    <scope>NUCLEOTIDE SEQUENCE [LARGE SCALE GENOMIC DNA]</scope>
    <source>
        <strain evidence="1 2">CCP-6</strain>
    </source>
</reference>
<keyword evidence="2" id="KW-1185">Reference proteome</keyword>
<evidence type="ECO:0000313" key="1">
    <source>
        <dbReference type="EMBL" id="RVT91839.1"/>
    </source>
</evidence>
<dbReference type="RefSeq" id="WP_127789586.1">
    <property type="nucleotide sequence ID" value="NZ_SACL01000009.1"/>
</dbReference>
<comment type="caution">
    <text evidence="1">The sequence shown here is derived from an EMBL/GenBank/DDBJ whole genome shotgun (WGS) entry which is preliminary data.</text>
</comment>
<dbReference type="EMBL" id="SACL01000009">
    <property type="protein sequence ID" value="RVT91839.1"/>
    <property type="molecule type" value="Genomic_DNA"/>
</dbReference>
<organism evidence="1 2">
    <name type="scientific">Rhodovarius crocodyli</name>
    <dbReference type="NCBI Taxonomy" id="1979269"/>
    <lineage>
        <taxon>Bacteria</taxon>
        <taxon>Pseudomonadati</taxon>
        <taxon>Pseudomonadota</taxon>
        <taxon>Alphaproteobacteria</taxon>
        <taxon>Acetobacterales</taxon>
        <taxon>Roseomonadaceae</taxon>
        <taxon>Rhodovarius</taxon>
    </lineage>
</organism>
<sequence>MPSTLSSANSYTSTSGNTSVPVMSSSLTSGFIPSSSSSQELLSRQKKLGGKLAPLVAGLPLYTRSMSRPGDVFFHANGGAIGHTNIVSSDVSMKVDSVDGVGVRKMPMARDNNSAIVFRFYNADLALRAALVVEEWANNYDNGTYARNGVGYSGGPTAGIGITGRVIGALLGSSKFGTGARARLLKYRNRTGMMPKHVICSEMCTLAFQLCMAETEEGFIKLDAKHTLPSNLCNYFLKHTAHWSLVGWR</sequence>
<name>A0A437M294_9PROT</name>
<dbReference type="AlphaFoldDB" id="A0A437M294"/>
<dbReference type="OrthoDB" id="7263176at2"/>
<accession>A0A437M294</accession>
<protein>
    <submittedName>
        <fullName evidence="1">Uncharacterized protein</fullName>
    </submittedName>
</protein>
<gene>
    <name evidence="1" type="ORF">EOD42_21230</name>
</gene>
<dbReference type="Proteomes" id="UP000282957">
    <property type="component" value="Unassembled WGS sequence"/>
</dbReference>
<proteinExistence type="predicted"/>
<evidence type="ECO:0000313" key="2">
    <source>
        <dbReference type="Proteomes" id="UP000282957"/>
    </source>
</evidence>